<dbReference type="AlphaFoldDB" id="A0A8H2XIC5"/>
<organism evidence="2 3">
    <name type="scientific">Rhizoctonia solani</name>
    <dbReference type="NCBI Taxonomy" id="456999"/>
    <lineage>
        <taxon>Eukaryota</taxon>
        <taxon>Fungi</taxon>
        <taxon>Dikarya</taxon>
        <taxon>Basidiomycota</taxon>
        <taxon>Agaricomycotina</taxon>
        <taxon>Agaricomycetes</taxon>
        <taxon>Cantharellales</taxon>
        <taxon>Ceratobasidiaceae</taxon>
        <taxon>Rhizoctonia</taxon>
    </lineage>
</organism>
<keyword evidence="1" id="KW-0812">Transmembrane</keyword>
<dbReference type="EMBL" id="CAJMWS010000326">
    <property type="protein sequence ID" value="CAE6428228.1"/>
    <property type="molecule type" value="Genomic_DNA"/>
</dbReference>
<evidence type="ECO:0000313" key="2">
    <source>
        <dbReference type="EMBL" id="CAE6428228.1"/>
    </source>
</evidence>
<evidence type="ECO:0000313" key="3">
    <source>
        <dbReference type="Proteomes" id="UP000663846"/>
    </source>
</evidence>
<reference evidence="2" key="1">
    <citation type="submission" date="2021-01" db="EMBL/GenBank/DDBJ databases">
        <authorList>
            <person name="Kaushik A."/>
        </authorList>
    </citation>
    <scope>NUCLEOTIDE SEQUENCE</scope>
    <source>
        <strain evidence="2">AG1-1C</strain>
    </source>
</reference>
<protein>
    <submittedName>
        <fullName evidence="2">Uncharacterized protein</fullName>
    </submittedName>
</protein>
<dbReference type="Proteomes" id="UP000663846">
    <property type="component" value="Unassembled WGS sequence"/>
</dbReference>
<gene>
    <name evidence="2" type="ORF">RDB_LOCUS103044</name>
</gene>
<name>A0A8H2XIC5_9AGAM</name>
<comment type="caution">
    <text evidence="2">The sequence shown here is derived from an EMBL/GenBank/DDBJ whole genome shotgun (WGS) entry which is preliminary data.</text>
</comment>
<evidence type="ECO:0000256" key="1">
    <source>
        <dbReference type="SAM" id="Phobius"/>
    </source>
</evidence>
<accession>A0A8H2XIC5</accession>
<feature type="transmembrane region" description="Helical" evidence="1">
    <location>
        <begin position="219"/>
        <end position="236"/>
    </location>
</feature>
<sequence>MVIFNALSAEVTVDDSTTNAPVHPEFAFSDGKIELQTTDFVFWLHEFQLSKFKLLSNEIREAREQAIAIAASLDYRTKLKVRGQSADFANTFRIMYASIVPSAYSLQFDSKTFISALRIATYHDYPDLREFAISKLRGFTLPTMERLQLADELTIPEWESMALSELCYRTEPISQDEAKILGVDRVLEISHRREKEHHRRFRDNRHFEYFSMIFRPNPWIFAPFALWIFCTLMSFITKYMIELTYAVCEGAEIVSVQLYDELYLCGWELAETYESSYHSELPRYAYRMHRSHLQRMIKP</sequence>
<keyword evidence="1" id="KW-1133">Transmembrane helix</keyword>
<keyword evidence="1" id="KW-0472">Membrane</keyword>
<proteinExistence type="predicted"/>